<dbReference type="GO" id="GO:0006508">
    <property type="term" value="P:proteolysis"/>
    <property type="evidence" value="ECO:0007669"/>
    <property type="project" value="InterPro"/>
</dbReference>
<dbReference type="InterPro" id="IPR000668">
    <property type="entry name" value="Peptidase_C1A_C"/>
</dbReference>
<evidence type="ECO:0000313" key="4">
    <source>
        <dbReference type="Proteomes" id="UP000681967"/>
    </source>
</evidence>
<comment type="caution">
    <text evidence="3">The sequence shown here is derived from an EMBL/GenBank/DDBJ whole genome shotgun (WGS) entry which is preliminary data.</text>
</comment>
<dbReference type="GO" id="GO:0008234">
    <property type="term" value="F:cysteine-type peptidase activity"/>
    <property type="evidence" value="ECO:0007669"/>
    <property type="project" value="InterPro"/>
</dbReference>
<dbReference type="CDD" id="cd02619">
    <property type="entry name" value="Peptidase_C1"/>
    <property type="match status" value="1"/>
</dbReference>
<proteinExistence type="predicted"/>
<reference evidence="3" key="1">
    <citation type="submission" date="2021-02" db="EMBL/GenBank/DDBJ databases">
        <authorList>
            <person name="Nowell W R."/>
        </authorList>
    </citation>
    <scope>NUCLEOTIDE SEQUENCE</scope>
</reference>
<sequence>EMKSCLAQGYPFTFGAELFDSFGQAIRSGVVPMPSAAELDPSQRWDPSRQMKQHSRHAMLAVGYSDRSQVFLVRNSWGTQWGDQGYCYMPYAYLSNPTLCFDAWVIRKLATDDFSRDRWSLQDTVDYKLQRSLQHLGASDEHKKWEIIHVEEPDQPAEVSHHTEVGTDSNKK</sequence>
<gene>
    <name evidence="3" type="ORF">BYL167_LOCUS48443</name>
</gene>
<dbReference type="Pfam" id="PF00112">
    <property type="entry name" value="Peptidase_C1"/>
    <property type="match status" value="1"/>
</dbReference>
<name>A0A8S3BIZ4_9BILA</name>
<feature type="domain" description="Peptidase C1A papain C-terminal" evidence="2">
    <location>
        <begin position="51"/>
        <end position="89"/>
    </location>
</feature>
<evidence type="ECO:0000313" key="3">
    <source>
        <dbReference type="EMBL" id="CAF4808060.1"/>
    </source>
</evidence>
<feature type="region of interest" description="Disordered" evidence="1">
    <location>
        <begin position="152"/>
        <end position="172"/>
    </location>
</feature>
<feature type="compositionally biased region" description="Basic and acidic residues" evidence="1">
    <location>
        <begin position="159"/>
        <end position="172"/>
    </location>
</feature>
<dbReference type="InterPro" id="IPR038765">
    <property type="entry name" value="Papain-like_cys_pep_sf"/>
</dbReference>
<dbReference type="PROSITE" id="PS00639">
    <property type="entry name" value="THIOL_PROTEASE_HIS"/>
    <property type="match status" value="1"/>
</dbReference>
<accession>A0A8S3BIZ4</accession>
<dbReference type="AlphaFoldDB" id="A0A8S3BIZ4"/>
<dbReference type="InterPro" id="IPR025660">
    <property type="entry name" value="Pept_his_AS"/>
</dbReference>
<dbReference type="Proteomes" id="UP000681967">
    <property type="component" value="Unassembled WGS sequence"/>
</dbReference>
<dbReference type="SUPFAM" id="SSF54001">
    <property type="entry name" value="Cysteine proteinases"/>
    <property type="match status" value="1"/>
</dbReference>
<evidence type="ECO:0000256" key="1">
    <source>
        <dbReference type="SAM" id="MobiDB-lite"/>
    </source>
</evidence>
<feature type="non-terminal residue" evidence="3">
    <location>
        <position position="1"/>
    </location>
</feature>
<dbReference type="Gene3D" id="3.90.70.10">
    <property type="entry name" value="Cysteine proteinases"/>
    <property type="match status" value="1"/>
</dbReference>
<organism evidence="3 4">
    <name type="scientific">Rotaria magnacalcarata</name>
    <dbReference type="NCBI Taxonomy" id="392030"/>
    <lineage>
        <taxon>Eukaryota</taxon>
        <taxon>Metazoa</taxon>
        <taxon>Spiralia</taxon>
        <taxon>Gnathifera</taxon>
        <taxon>Rotifera</taxon>
        <taxon>Eurotatoria</taxon>
        <taxon>Bdelloidea</taxon>
        <taxon>Philodinida</taxon>
        <taxon>Philodinidae</taxon>
        <taxon>Rotaria</taxon>
    </lineage>
</organism>
<dbReference type="EMBL" id="CAJOBH010141593">
    <property type="protein sequence ID" value="CAF4808060.1"/>
    <property type="molecule type" value="Genomic_DNA"/>
</dbReference>
<protein>
    <recommendedName>
        <fullName evidence="2">Peptidase C1A papain C-terminal domain-containing protein</fullName>
    </recommendedName>
</protein>
<evidence type="ECO:0000259" key="2">
    <source>
        <dbReference type="Pfam" id="PF00112"/>
    </source>
</evidence>